<dbReference type="WBParaSite" id="PDA_v2.g27395.t1">
    <property type="protein sequence ID" value="PDA_v2.g27395.t1"/>
    <property type="gene ID" value="PDA_v2.g27395"/>
</dbReference>
<dbReference type="Proteomes" id="UP000887578">
    <property type="component" value="Unplaced"/>
</dbReference>
<dbReference type="AlphaFoldDB" id="A0A914QJA0"/>
<organism evidence="1 2">
    <name type="scientific">Panagrolaimus davidi</name>
    <dbReference type="NCBI Taxonomy" id="227884"/>
    <lineage>
        <taxon>Eukaryota</taxon>
        <taxon>Metazoa</taxon>
        <taxon>Ecdysozoa</taxon>
        <taxon>Nematoda</taxon>
        <taxon>Chromadorea</taxon>
        <taxon>Rhabditida</taxon>
        <taxon>Tylenchina</taxon>
        <taxon>Panagrolaimomorpha</taxon>
        <taxon>Panagrolaimoidea</taxon>
        <taxon>Panagrolaimidae</taxon>
        <taxon>Panagrolaimus</taxon>
    </lineage>
</organism>
<evidence type="ECO:0000313" key="1">
    <source>
        <dbReference type="Proteomes" id="UP000887578"/>
    </source>
</evidence>
<name>A0A914QJA0_9BILA</name>
<sequence length="260" mass="30779">MPKFAKLSSKNSNRLILLKNLTWNDRRKCWKTSDLRQQWSTFNMDQLNNGGKSKIKDSLKIEVSSLDSFFSGNENFEDRNETITSELLKRIESCDINDLSLANQNITFFEYLKLVSSKKINELFLDFVKIIYEDGTSVPLDRILAQVPTLNRLIVKGDFYDYSKFNSETAKKLSELSKFENLWVFELHDISEAFNVDDFCNFILKHKSQKVEYYLYLRYPSIKHEYTRKFYAAMNKIIEEWNGKYEILVMINGLEYPFEC</sequence>
<evidence type="ECO:0000313" key="2">
    <source>
        <dbReference type="WBParaSite" id="PDA_v2.g27395.t1"/>
    </source>
</evidence>
<proteinExistence type="predicted"/>
<accession>A0A914QJA0</accession>
<keyword evidence="1" id="KW-1185">Reference proteome</keyword>
<reference evidence="2" key="1">
    <citation type="submission" date="2022-11" db="UniProtKB">
        <authorList>
            <consortium name="WormBaseParasite"/>
        </authorList>
    </citation>
    <scope>IDENTIFICATION</scope>
</reference>
<protein>
    <submittedName>
        <fullName evidence="2">Uncharacterized protein</fullName>
    </submittedName>
</protein>